<dbReference type="InterPro" id="IPR012902">
    <property type="entry name" value="N_methyl_site"/>
</dbReference>
<feature type="transmembrane region" description="Helical" evidence="11">
    <location>
        <begin position="12"/>
        <end position="36"/>
    </location>
</feature>
<dbReference type="RefSeq" id="WP_308956534.1">
    <property type="nucleotide sequence ID" value="NZ_DAMBEH010000024.1"/>
</dbReference>
<gene>
    <name evidence="13" type="ORF">RFH51_11325</name>
</gene>
<evidence type="ECO:0000256" key="10">
    <source>
        <dbReference type="ARBA" id="ARBA00030775"/>
    </source>
</evidence>
<organism evidence="13 14">
    <name type="scientific">Acinetobacter gerneri</name>
    <dbReference type="NCBI Taxonomy" id="202952"/>
    <lineage>
        <taxon>Bacteria</taxon>
        <taxon>Pseudomonadati</taxon>
        <taxon>Pseudomonadota</taxon>
        <taxon>Gammaproteobacteria</taxon>
        <taxon>Moraxellales</taxon>
        <taxon>Moraxellaceae</taxon>
        <taxon>Acinetobacter</taxon>
    </lineage>
</organism>
<dbReference type="InterPro" id="IPR045584">
    <property type="entry name" value="Pilin-like"/>
</dbReference>
<dbReference type="EMBL" id="JAVIDA010000014">
    <property type="protein sequence ID" value="MDQ9072049.1"/>
    <property type="molecule type" value="Genomic_DNA"/>
</dbReference>
<dbReference type="NCBIfam" id="TIGR02532">
    <property type="entry name" value="IV_pilin_GFxxxE"/>
    <property type="match status" value="1"/>
</dbReference>
<dbReference type="Proteomes" id="UP001243195">
    <property type="component" value="Unassembled WGS sequence"/>
</dbReference>
<keyword evidence="7 11" id="KW-1133">Transmembrane helix</keyword>
<evidence type="ECO:0000313" key="13">
    <source>
        <dbReference type="EMBL" id="MDQ9072049.1"/>
    </source>
</evidence>
<evidence type="ECO:0000313" key="14">
    <source>
        <dbReference type="Proteomes" id="UP001243195"/>
    </source>
</evidence>
<evidence type="ECO:0000256" key="3">
    <source>
        <dbReference type="ARBA" id="ARBA00022475"/>
    </source>
</evidence>
<comment type="subcellular location">
    <subcellularLocation>
        <location evidence="1">Cell inner membrane</location>
        <topology evidence="1">Single-pass membrane protein</topology>
    </subcellularLocation>
</comment>
<keyword evidence="4" id="KW-0488">Methylation</keyword>
<evidence type="ECO:0000259" key="12">
    <source>
        <dbReference type="Pfam" id="PF12019"/>
    </source>
</evidence>
<evidence type="ECO:0000256" key="1">
    <source>
        <dbReference type="ARBA" id="ARBA00004377"/>
    </source>
</evidence>
<name>A0AAW8JPW3_9GAMM</name>
<evidence type="ECO:0000256" key="4">
    <source>
        <dbReference type="ARBA" id="ARBA00022481"/>
    </source>
</evidence>
<protein>
    <recommendedName>
        <fullName evidence="2">Type II secretion system protein H</fullName>
    </recommendedName>
    <alternativeName>
        <fullName evidence="10">General secretion pathway protein H</fullName>
    </alternativeName>
</protein>
<evidence type="ECO:0000256" key="2">
    <source>
        <dbReference type="ARBA" id="ARBA00021549"/>
    </source>
</evidence>
<dbReference type="AlphaFoldDB" id="A0AAW8JPW3"/>
<dbReference type="GO" id="GO:0015627">
    <property type="term" value="C:type II protein secretion system complex"/>
    <property type="evidence" value="ECO:0007669"/>
    <property type="project" value="InterPro"/>
</dbReference>
<reference evidence="13" key="1">
    <citation type="submission" date="2023-08" db="EMBL/GenBank/DDBJ databases">
        <title>Emergence of clinically-relevant ST2 carbapenem-resistant Acinetobacter baumannii strains in hospital sewages in Zhejiang, East of China.</title>
        <authorList>
            <person name="Kaichao C."/>
            <person name="Zhang R."/>
        </authorList>
    </citation>
    <scope>NUCLEOTIDE SEQUENCE</scope>
    <source>
        <strain evidence="13">M-SY-60</strain>
    </source>
</reference>
<dbReference type="Pfam" id="PF07963">
    <property type="entry name" value="N_methyl"/>
    <property type="match status" value="1"/>
</dbReference>
<evidence type="ECO:0000256" key="7">
    <source>
        <dbReference type="ARBA" id="ARBA00022989"/>
    </source>
</evidence>
<keyword evidence="8 11" id="KW-0472">Membrane</keyword>
<dbReference type="GO" id="GO:0015628">
    <property type="term" value="P:protein secretion by the type II secretion system"/>
    <property type="evidence" value="ECO:0007669"/>
    <property type="project" value="InterPro"/>
</dbReference>
<keyword evidence="3" id="KW-1003">Cell membrane</keyword>
<comment type="caution">
    <text evidence="13">The sequence shown here is derived from an EMBL/GenBank/DDBJ whole genome shotgun (WGS) entry which is preliminary data.</text>
</comment>
<dbReference type="GO" id="GO:0005886">
    <property type="term" value="C:plasma membrane"/>
    <property type="evidence" value="ECO:0007669"/>
    <property type="project" value="UniProtKB-SubCell"/>
</dbReference>
<comment type="similarity">
    <text evidence="9">Belongs to the GSP H family.</text>
</comment>
<keyword evidence="6 11" id="KW-0812">Transmembrane</keyword>
<evidence type="ECO:0000256" key="9">
    <source>
        <dbReference type="ARBA" id="ARBA00025772"/>
    </source>
</evidence>
<evidence type="ECO:0000256" key="8">
    <source>
        <dbReference type="ARBA" id="ARBA00023136"/>
    </source>
</evidence>
<proteinExistence type="inferred from homology"/>
<dbReference type="Gene3D" id="3.55.40.10">
    <property type="entry name" value="minor pseudopilin epsh domain"/>
    <property type="match status" value="1"/>
</dbReference>
<feature type="domain" description="General secretion pathway GspH" evidence="12">
    <location>
        <begin position="55"/>
        <end position="163"/>
    </location>
</feature>
<dbReference type="InterPro" id="IPR022346">
    <property type="entry name" value="T2SS_GspH"/>
</dbReference>
<keyword evidence="5" id="KW-0997">Cell inner membrane</keyword>
<evidence type="ECO:0000256" key="6">
    <source>
        <dbReference type="ARBA" id="ARBA00022692"/>
    </source>
</evidence>
<evidence type="ECO:0000256" key="11">
    <source>
        <dbReference type="SAM" id="Phobius"/>
    </source>
</evidence>
<dbReference type="SUPFAM" id="SSF54523">
    <property type="entry name" value="Pili subunits"/>
    <property type="match status" value="1"/>
</dbReference>
<evidence type="ECO:0000256" key="5">
    <source>
        <dbReference type="ARBA" id="ARBA00022519"/>
    </source>
</evidence>
<sequence length="177" mass="20289">MHIISLKLTRGFSLPELIICLTIIGILFHFASPYIYNILYNQEVNSILPIIKQHFMQGKANALTHHSEVVMCSTKNFNECQEDNWSNGIILFIDNNHNRQVDFNEKIISKTQTSLKYGKLEWHGNASHKHEIVFKGDTGLPRGVKASFYYCGIQSPKSMQVVVYDFSQPRAVNLQQC</sequence>
<accession>A0AAW8JPW3</accession>
<dbReference type="Pfam" id="PF12019">
    <property type="entry name" value="GspH"/>
    <property type="match status" value="1"/>
</dbReference>